<dbReference type="SUPFAM" id="SSF51905">
    <property type="entry name" value="FAD/NAD(P)-binding domain"/>
    <property type="match status" value="1"/>
</dbReference>
<gene>
    <name evidence="5" type="ORF">IMSHALPRED_010754</name>
</gene>
<keyword evidence="2" id="KW-0285">Flavoprotein</keyword>
<evidence type="ECO:0000256" key="2">
    <source>
        <dbReference type="PIRSR" id="PIRSR000137-2"/>
    </source>
</evidence>
<dbReference type="PANTHER" id="PTHR11552:SF210">
    <property type="entry name" value="GLUCOSE-METHANOL-CHOLINE OXIDOREDUCTASE N-TERMINAL DOMAIN-CONTAINING PROTEIN-RELATED"/>
    <property type="match status" value="1"/>
</dbReference>
<dbReference type="InterPro" id="IPR000172">
    <property type="entry name" value="GMC_OxRdtase_N"/>
</dbReference>
<dbReference type="PANTHER" id="PTHR11552">
    <property type="entry name" value="GLUCOSE-METHANOL-CHOLINE GMC OXIDOREDUCTASE"/>
    <property type="match status" value="1"/>
</dbReference>
<dbReference type="PIRSF" id="PIRSF000137">
    <property type="entry name" value="Alcohol_oxidase"/>
    <property type="match status" value="1"/>
</dbReference>
<sequence length="620" mass="67294">MIPPNLEDSSSTTDLSSLYDVVIVGGGTAGLAVASRLSEDPKLQVLVLEAGKNHSGHPYITVPGLAGKARDDPDFDWCFKSTPQAALGGRSCGHPRGKGLGGSSTIHQNMIAFPSKSSIDAWGKLCNSGLDHKSMLPYYKKFHTFNAPPKEIKDSLGLQYIDEKAQGSSGPIQVSFCCEHNQLEQAWKATFNSLGLEATNDPITGEGGGGQNNAGSVDPKTATRSHAAATYYNANVAKRANLRVVTEALVGRIIISDNETGLRATGVCFIDETQQESQVFARKEVILAAGALQSPQLLELSGIGSADILRHHGIDVILDQPFVGENLQDHVMAAVSFETEVEIFDTLRDNRVVSAAKAQYENDKTGPFAGRTYSSAYVPWSDLLDKACQTELMKMMQDVIDENVPQSPVQRKQFQVIRSLLQEDQASAVQYSLIPAQINVAEGPNISQMLKPVQSENYFTILTSLSHPFSRGSVHINSSDPSVKPTLDPNYLSHPLDKEILALHLPFLEILVETEPLAFLVKGGGRRIPADIDLHKLAAARQHTELSIPHYHLSGTCAMMPKGLGGVVDERLRVHEVGNLRVVDSSIFPIIPRGNIQSTVYAVAERAADIIKEDLQQPRQ</sequence>
<dbReference type="SUPFAM" id="SSF54373">
    <property type="entry name" value="FAD-linked reductases, C-terminal domain"/>
    <property type="match status" value="1"/>
</dbReference>
<feature type="domain" description="Glucose-methanol-choline oxidoreductase N-terminal" evidence="4">
    <location>
        <begin position="290"/>
        <end position="304"/>
    </location>
</feature>
<dbReference type="InterPro" id="IPR036188">
    <property type="entry name" value="FAD/NAD-bd_sf"/>
</dbReference>
<feature type="binding site" evidence="2">
    <location>
        <position position="250"/>
    </location>
    <ligand>
        <name>FAD</name>
        <dbReference type="ChEBI" id="CHEBI:57692"/>
    </ligand>
</feature>
<dbReference type="Proteomes" id="UP000664534">
    <property type="component" value="Unassembled WGS sequence"/>
</dbReference>
<dbReference type="Gene3D" id="3.50.50.60">
    <property type="entry name" value="FAD/NAD(P)-binding domain"/>
    <property type="match status" value="1"/>
</dbReference>
<keyword evidence="2" id="KW-0274">FAD</keyword>
<evidence type="ECO:0000313" key="6">
    <source>
        <dbReference type="Proteomes" id="UP000664534"/>
    </source>
</evidence>
<evidence type="ECO:0000256" key="3">
    <source>
        <dbReference type="SAM" id="MobiDB-lite"/>
    </source>
</evidence>
<proteinExistence type="inferred from homology"/>
<evidence type="ECO:0000259" key="4">
    <source>
        <dbReference type="PROSITE" id="PS00624"/>
    </source>
</evidence>
<dbReference type="GO" id="GO:0050660">
    <property type="term" value="F:flavin adenine dinucleotide binding"/>
    <property type="evidence" value="ECO:0007669"/>
    <property type="project" value="InterPro"/>
</dbReference>
<comment type="caution">
    <text evidence="5">The sequence shown here is derived from an EMBL/GenBank/DDBJ whole genome shotgun (WGS) entry which is preliminary data.</text>
</comment>
<accession>A0A8H3G4J9</accession>
<dbReference type="InterPro" id="IPR007867">
    <property type="entry name" value="GMC_OxRtase_C"/>
</dbReference>
<dbReference type="EMBL" id="CAJPDT010000091">
    <property type="protein sequence ID" value="CAF9936439.1"/>
    <property type="molecule type" value="Genomic_DNA"/>
</dbReference>
<protein>
    <recommendedName>
        <fullName evidence="4">Glucose-methanol-choline oxidoreductase N-terminal domain-containing protein</fullName>
    </recommendedName>
</protein>
<keyword evidence="6" id="KW-1185">Reference proteome</keyword>
<dbReference type="GO" id="GO:0016614">
    <property type="term" value="F:oxidoreductase activity, acting on CH-OH group of donors"/>
    <property type="evidence" value="ECO:0007669"/>
    <property type="project" value="InterPro"/>
</dbReference>
<dbReference type="Gene3D" id="3.30.560.10">
    <property type="entry name" value="Glucose Oxidase, domain 3"/>
    <property type="match status" value="1"/>
</dbReference>
<dbReference type="InterPro" id="IPR012132">
    <property type="entry name" value="GMC_OxRdtase"/>
</dbReference>
<feature type="region of interest" description="Disordered" evidence="3">
    <location>
        <begin position="200"/>
        <end position="221"/>
    </location>
</feature>
<dbReference type="OrthoDB" id="269227at2759"/>
<dbReference type="Pfam" id="PF05199">
    <property type="entry name" value="GMC_oxred_C"/>
    <property type="match status" value="1"/>
</dbReference>
<organism evidence="5 6">
    <name type="scientific">Imshaugia aleurites</name>
    <dbReference type="NCBI Taxonomy" id="172621"/>
    <lineage>
        <taxon>Eukaryota</taxon>
        <taxon>Fungi</taxon>
        <taxon>Dikarya</taxon>
        <taxon>Ascomycota</taxon>
        <taxon>Pezizomycotina</taxon>
        <taxon>Lecanoromycetes</taxon>
        <taxon>OSLEUM clade</taxon>
        <taxon>Lecanoromycetidae</taxon>
        <taxon>Lecanorales</taxon>
        <taxon>Lecanorineae</taxon>
        <taxon>Parmeliaceae</taxon>
        <taxon>Imshaugia</taxon>
    </lineage>
</organism>
<comment type="cofactor">
    <cofactor evidence="2">
        <name>FAD</name>
        <dbReference type="ChEBI" id="CHEBI:57692"/>
    </cofactor>
</comment>
<comment type="similarity">
    <text evidence="1">Belongs to the GMC oxidoreductase family.</text>
</comment>
<dbReference type="PROSITE" id="PS00624">
    <property type="entry name" value="GMC_OXRED_2"/>
    <property type="match status" value="1"/>
</dbReference>
<dbReference type="AlphaFoldDB" id="A0A8H3G4J9"/>
<evidence type="ECO:0000313" key="5">
    <source>
        <dbReference type="EMBL" id="CAF9936439.1"/>
    </source>
</evidence>
<dbReference type="Pfam" id="PF00732">
    <property type="entry name" value="GMC_oxred_N"/>
    <property type="match status" value="1"/>
</dbReference>
<evidence type="ECO:0000256" key="1">
    <source>
        <dbReference type="ARBA" id="ARBA00010790"/>
    </source>
</evidence>
<name>A0A8H3G4J9_9LECA</name>
<reference evidence="5" key="1">
    <citation type="submission" date="2021-03" db="EMBL/GenBank/DDBJ databases">
        <authorList>
            <person name="Tagirdzhanova G."/>
        </authorList>
    </citation>
    <scope>NUCLEOTIDE SEQUENCE</scope>
</reference>